<evidence type="ECO:0000313" key="6">
    <source>
        <dbReference type="EMBL" id="NDR88927.1"/>
    </source>
</evidence>
<evidence type="ECO:0000256" key="2">
    <source>
        <dbReference type="ARBA" id="ARBA00007358"/>
    </source>
</evidence>
<protein>
    <submittedName>
        <fullName evidence="6">Iron-containing alcohol dehydrogenase</fullName>
    </submittedName>
</protein>
<organism evidence="6">
    <name type="scientific">Francisella tularensis subsp. holarctica</name>
    <dbReference type="NCBI Taxonomy" id="119857"/>
    <lineage>
        <taxon>Bacteria</taxon>
        <taxon>Pseudomonadati</taxon>
        <taxon>Pseudomonadota</taxon>
        <taxon>Gammaproteobacteria</taxon>
        <taxon>Thiotrichales</taxon>
        <taxon>Francisellaceae</taxon>
        <taxon>Francisella</taxon>
    </lineage>
</organism>
<dbReference type="SUPFAM" id="SSF56796">
    <property type="entry name" value="Dehydroquinate synthase-like"/>
    <property type="match status" value="1"/>
</dbReference>
<evidence type="ECO:0000256" key="1">
    <source>
        <dbReference type="ARBA" id="ARBA00001962"/>
    </source>
</evidence>
<sequence length="385" mass="42966">MNNFILYNPTRIFFGEGEISKLKTVIDKKSKVLIVYGGESFKKYGVYQQTLEALAGYSIFEFGGVEPNPDYSTCMKVVSYIKEHHIDFILAVGRASVIDAVKFISAAVYFDGEPWDILTKAATINQVMPFGSILTIAATGSEMNCASVISKRETGEKRVFFSDKIFPKFSILDPVITYTLPKKQLSNGVVDAFVHVMEQYMTFPQNADLQDGFAETILRTLINNGPKALENPQDYNVRANIMFSATMALNGLIGSGVVQDWATHQIGHSLTACHNLDHGQTLAIVYPNVLKYKKAKKADKLVQYAERVLNIDSNLPQEQKIDLSIAKTAEFFNIMGLATKLKDYSITQKDIDTLVDNVAKNSILPLGERQDIYLDDVRKILEISL</sequence>
<dbReference type="Pfam" id="PF25137">
    <property type="entry name" value="ADH_Fe_C"/>
    <property type="match status" value="1"/>
</dbReference>
<dbReference type="EMBL" id="JAAGKH010000027">
    <property type="protein sequence ID" value="NDR88927.1"/>
    <property type="molecule type" value="Genomic_DNA"/>
</dbReference>
<dbReference type="GO" id="GO:1990002">
    <property type="term" value="F:methylglyoxal reductase (NADPH) (acetol producing) activity"/>
    <property type="evidence" value="ECO:0007669"/>
    <property type="project" value="TreeGrafter"/>
</dbReference>
<dbReference type="PROSITE" id="PS00060">
    <property type="entry name" value="ADH_IRON_2"/>
    <property type="match status" value="1"/>
</dbReference>
<feature type="domain" description="Alcohol dehydrogenase iron-type/glycerol dehydrogenase GldA" evidence="4">
    <location>
        <begin position="9"/>
        <end position="174"/>
    </location>
</feature>
<dbReference type="InterPro" id="IPR018211">
    <property type="entry name" value="ADH_Fe_CS"/>
</dbReference>
<comment type="similarity">
    <text evidence="2">Belongs to the iron-containing alcohol dehydrogenase family.</text>
</comment>
<dbReference type="Gene3D" id="3.40.50.1970">
    <property type="match status" value="1"/>
</dbReference>
<reference evidence="6" key="2">
    <citation type="submission" date="2020-02" db="EMBL/GenBank/DDBJ databases">
        <title>Using affinity propagation clustering for identifying bacterial clades and subclades with whole-genome sequences of Francisella tularensis.</title>
        <authorList>
            <person name="Homeier-Bachmann T."/>
            <person name="Abdel-Glil M.Y."/>
            <person name="Hackbart A."/>
            <person name="Hotzel H."/>
            <person name="Tomaso H."/>
        </authorList>
    </citation>
    <scope>NUCLEOTIDE SEQUENCE</scope>
    <source>
        <strain evidence="6">17T1429</strain>
    </source>
</reference>
<dbReference type="OMA" id="HVLEQYM"/>
<comment type="caution">
    <text evidence="6">The sequence shown here is derived from an EMBL/GenBank/DDBJ whole genome shotgun (WGS) entry which is preliminary data.</text>
</comment>
<dbReference type="PANTHER" id="PTHR43633:SF1">
    <property type="entry name" value="ALCOHOL DEHYDROGENASE YQHD"/>
    <property type="match status" value="1"/>
</dbReference>
<dbReference type="PANTHER" id="PTHR43633">
    <property type="entry name" value="ALCOHOL DEHYDROGENASE YQHD"/>
    <property type="match status" value="1"/>
</dbReference>
<feature type="domain" description="Fe-containing alcohol dehydrogenase-like C-terminal" evidence="5">
    <location>
        <begin position="188"/>
        <end position="382"/>
    </location>
</feature>
<evidence type="ECO:0000259" key="5">
    <source>
        <dbReference type="Pfam" id="PF25137"/>
    </source>
</evidence>
<dbReference type="RefSeq" id="WP_011648685.1">
    <property type="nucleotide sequence ID" value="NZ_CP009693.1"/>
</dbReference>
<dbReference type="Pfam" id="PF00465">
    <property type="entry name" value="Fe-ADH"/>
    <property type="match status" value="1"/>
</dbReference>
<dbReference type="KEGG" id="ftc:DA46_1830"/>
<keyword evidence="3" id="KW-0560">Oxidoreductase</keyword>
<dbReference type="GO" id="GO:0008106">
    <property type="term" value="F:alcohol dehydrogenase (NADP+) activity"/>
    <property type="evidence" value="ECO:0007669"/>
    <property type="project" value="TreeGrafter"/>
</dbReference>
<accession>A0A0B6D132</accession>
<dbReference type="InterPro" id="IPR001670">
    <property type="entry name" value="ADH_Fe/GldA"/>
</dbReference>
<dbReference type="HOGENOM" id="CLU_007207_0_4_6"/>
<dbReference type="InterPro" id="IPR044731">
    <property type="entry name" value="BDH-like"/>
</dbReference>
<reference evidence="6" key="1">
    <citation type="submission" date="2019-08" db="EMBL/GenBank/DDBJ databases">
        <authorList>
            <person name="Busch A."/>
        </authorList>
    </citation>
    <scope>NUCLEOTIDE SEQUENCE</scope>
    <source>
        <strain evidence="6">17T1429</strain>
    </source>
</reference>
<evidence type="ECO:0000256" key="3">
    <source>
        <dbReference type="ARBA" id="ARBA00023002"/>
    </source>
</evidence>
<dbReference type="GO" id="GO:0005829">
    <property type="term" value="C:cytosol"/>
    <property type="evidence" value="ECO:0007669"/>
    <property type="project" value="TreeGrafter"/>
</dbReference>
<dbReference type="CDD" id="cd08187">
    <property type="entry name" value="BDH"/>
    <property type="match status" value="1"/>
</dbReference>
<dbReference type="FunFam" id="3.40.50.1970:FF:000003">
    <property type="entry name" value="Alcohol dehydrogenase, iron-containing"/>
    <property type="match status" value="1"/>
</dbReference>
<dbReference type="GO" id="GO:0046872">
    <property type="term" value="F:metal ion binding"/>
    <property type="evidence" value="ECO:0007669"/>
    <property type="project" value="InterPro"/>
</dbReference>
<dbReference type="InterPro" id="IPR056798">
    <property type="entry name" value="ADH_Fe_C"/>
</dbReference>
<comment type="cofactor">
    <cofactor evidence="1">
        <name>Fe cation</name>
        <dbReference type="ChEBI" id="CHEBI:24875"/>
    </cofactor>
</comment>
<dbReference type="GO" id="GO:1990362">
    <property type="term" value="F:butanol dehydrogenase (NAD+) activity"/>
    <property type="evidence" value="ECO:0007669"/>
    <property type="project" value="InterPro"/>
</dbReference>
<gene>
    <name evidence="6" type="ORF">FWJ04_04485</name>
</gene>
<dbReference type="Gene3D" id="1.20.1090.10">
    <property type="entry name" value="Dehydroquinate synthase-like - alpha domain"/>
    <property type="match status" value="1"/>
</dbReference>
<name>A0A0B6D132_FRATU</name>
<dbReference type="AlphaFoldDB" id="A0A0B6D132"/>
<dbReference type="KEGG" id="ftv:CH67_1313"/>
<evidence type="ECO:0000259" key="4">
    <source>
        <dbReference type="Pfam" id="PF00465"/>
    </source>
</evidence>
<proteinExistence type="inferred from homology"/>